<feature type="binding site" evidence="7">
    <location>
        <begin position="13"/>
        <end position="14"/>
    </location>
    <ligand>
        <name>substrate</name>
    </ligand>
</feature>
<reference evidence="8 9" key="1">
    <citation type="submission" date="2010-10" db="EMBL/GenBank/DDBJ databases">
        <authorList>
            <person name="Chen C."/>
            <person name="Kittichotirat W."/>
            <person name="Asikainen S."/>
            <person name="Bumgarner R."/>
        </authorList>
    </citation>
    <scope>NUCLEOTIDE SEQUENCE [LARGE SCALE GENOMIC DNA]</scope>
    <source>
        <strain evidence="8 9">SC1083</strain>
    </source>
</reference>
<dbReference type="HAMAP" id="MF_00258">
    <property type="entry name" value="Glu_racemase"/>
    <property type="match status" value="1"/>
</dbReference>
<comment type="caution">
    <text evidence="8">The sequence shown here is derived from an EMBL/GenBank/DDBJ whole genome shotgun (WGS) entry which is preliminary data.</text>
</comment>
<gene>
    <name evidence="7" type="primary">murI</name>
    <name evidence="8" type="ORF">SC1083_0463</name>
</gene>
<evidence type="ECO:0000256" key="1">
    <source>
        <dbReference type="ARBA" id="ARBA00001602"/>
    </source>
</evidence>
<comment type="catalytic activity">
    <reaction evidence="1 7">
        <text>L-glutamate = D-glutamate</text>
        <dbReference type="Rhea" id="RHEA:12813"/>
        <dbReference type="ChEBI" id="CHEBI:29985"/>
        <dbReference type="ChEBI" id="CHEBI:29986"/>
        <dbReference type="EC" id="5.1.1.3"/>
    </reaction>
</comment>
<dbReference type="InterPro" id="IPR001920">
    <property type="entry name" value="Asp/Glu_race"/>
</dbReference>
<dbReference type="Proteomes" id="UP000005508">
    <property type="component" value="Unassembled WGS sequence"/>
</dbReference>
<dbReference type="RefSeq" id="WP_005556187.1">
    <property type="nucleotide sequence ID" value="NZ_AEJM01000014.1"/>
</dbReference>
<comment type="function">
    <text evidence="7">Provides the (R)-glutamate required for cell wall biosynthesis.</text>
</comment>
<dbReference type="GO" id="GO:0008881">
    <property type="term" value="F:glutamate racemase activity"/>
    <property type="evidence" value="ECO:0007669"/>
    <property type="project" value="UniProtKB-UniRule"/>
</dbReference>
<feature type="binding site" evidence="7">
    <location>
        <begin position="189"/>
        <end position="190"/>
    </location>
    <ligand>
        <name>substrate</name>
    </ligand>
</feature>
<dbReference type="InterPro" id="IPR004391">
    <property type="entry name" value="Glu_race"/>
</dbReference>
<proteinExistence type="inferred from homology"/>
<keyword evidence="5 7" id="KW-0413">Isomerase</keyword>
<dbReference type="InterPro" id="IPR033134">
    <property type="entry name" value="Asp/Glu_racemase_AS_2"/>
</dbReference>
<evidence type="ECO:0000313" key="8">
    <source>
        <dbReference type="EMBL" id="EGY34760.1"/>
    </source>
</evidence>
<evidence type="ECO:0000256" key="5">
    <source>
        <dbReference type="ARBA" id="ARBA00023235"/>
    </source>
</evidence>
<dbReference type="SUPFAM" id="SSF53681">
    <property type="entry name" value="Aspartate/glutamate racemase"/>
    <property type="match status" value="2"/>
</dbReference>
<dbReference type="AlphaFoldDB" id="G4A6M3"/>
<dbReference type="NCBIfam" id="TIGR00067">
    <property type="entry name" value="glut_race"/>
    <property type="match status" value="1"/>
</dbReference>
<dbReference type="GO" id="GO:0009252">
    <property type="term" value="P:peptidoglycan biosynthetic process"/>
    <property type="evidence" value="ECO:0007669"/>
    <property type="project" value="UniProtKB-UniRule"/>
</dbReference>
<evidence type="ECO:0000313" key="9">
    <source>
        <dbReference type="Proteomes" id="UP000005508"/>
    </source>
</evidence>
<dbReference type="PANTHER" id="PTHR21198">
    <property type="entry name" value="GLUTAMATE RACEMASE"/>
    <property type="match status" value="1"/>
</dbReference>
<dbReference type="EC" id="5.1.1.3" evidence="2 7"/>
<sequence length="275" mass="30766">MDIQTKPTILFFDSGVGGFSVYREVKQLLSDYHYLYCFDNAYFPYSEKPEEKIIERTLKICQHIDQIYLPDLIVIACNTASTVVLPALREHFSVPIVGTVPAIKPAAAKTTTKHIGLLATKGTVKRKYLSDLIDKYAIDCRVEKIGSTKLVELAERKLHGYPIDLNEIKSEVLTWVTMSDLDCVVLGCTHFPLIKSEIQQCLPQVTYFIDSGAAIAKRVESLLSDVKVRSNNQTNNQVFCTKMLAQEDGLPNLIRSLGFETLSLLNVDSEVSGEI</sequence>
<feature type="active site" description="Proton donor/acceptor" evidence="7">
    <location>
        <position position="77"/>
    </location>
</feature>
<dbReference type="PROSITE" id="PS00924">
    <property type="entry name" value="ASP_GLU_RACEMASE_2"/>
    <property type="match status" value="1"/>
</dbReference>
<dbReference type="PATRIC" id="fig|907488.3.peg.457"/>
<dbReference type="UniPathway" id="UPA00219"/>
<dbReference type="GO" id="GO:0071555">
    <property type="term" value="P:cell wall organization"/>
    <property type="evidence" value="ECO:0007669"/>
    <property type="project" value="UniProtKB-KW"/>
</dbReference>
<dbReference type="InterPro" id="IPR018187">
    <property type="entry name" value="Asp/Glu_racemase_AS_1"/>
</dbReference>
<comment type="similarity">
    <text evidence="7">Belongs to the aspartate/glutamate racemases family.</text>
</comment>
<dbReference type="FunFam" id="3.40.50.1860:FF:000001">
    <property type="entry name" value="Glutamate racemase"/>
    <property type="match status" value="1"/>
</dbReference>
<feature type="binding site" evidence="7">
    <location>
        <begin position="45"/>
        <end position="46"/>
    </location>
    <ligand>
        <name>substrate</name>
    </ligand>
</feature>
<dbReference type="PANTHER" id="PTHR21198:SF2">
    <property type="entry name" value="GLUTAMATE RACEMASE"/>
    <property type="match status" value="1"/>
</dbReference>
<protein>
    <recommendedName>
        <fullName evidence="2 7">Glutamate racemase</fullName>
        <ecNumber evidence="2 7">5.1.1.3</ecNumber>
    </recommendedName>
</protein>
<dbReference type="EMBL" id="AEJM01000014">
    <property type="protein sequence ID" value="EGY34760.1"/>
    <property type="molecule type" value="Genomic_DNA"/>
</dbReference>
<dbReference type="GO" id="GO:0008360">
    <property type="term" value="P:regulation of cell shape"/>
    <property type="evidence" value="ECO:0007669"/>
    <property type="project" value="UniProtKB-KW"/>
</dbReference>
<name>G4A6M3_AGGAC</name>
<dbReference type="SMR" id="G4A6M3"/>
<dbReference type="Pfam" id="PF01177">
    <property type="entry name" value="Asp_Glu_race"/>
    <property type="match status" value="1"/>
</dbReference>
<accession>G4A6M3</accession>
<keyword evidence="6 7" id="KW-0961">Cell wall biogenesis/degradation</keyword>
<keyword evidence="4 7" id="KW-0573">Peptidoglycan synthesis</keyword>
<dbReference type="InterPro" id="IPR015942">
    <property type="entry name" value="Asp/Glu/hydantoin_racemase"/>
</dbReference>
<feature type="binding site" evidence="7">
    <location>
        <begin position="78"/>
        <end position="79"/>
    </location>
    <ligand>
        <name>substrate</name>
    </ligand>
</feature>
<evidence type="ECO:0000256" key="2">
    <source>
        <dbReference type="ARBA" id="ARBA00013090"/>
    </source>
</evidence>
<evidence type="ECO:0000256" key="7">
    <source>
        <dbReference type="HAMAP-Rule" id="MF_00258"/>
    </source>
</evidence>
<evidence type="ECO:0000256" key="3">
    <source>
        <dbReference type="ARBA" id="ARBA00022960"/>
    </source>
</evidence>
<feature type="active site" description="Proton donor/acceptor" evidence="7">
    <location>
        <position position="188"/>
    </location>
</feature>
<organism evidence="8 9">
    <name type="scientific">Aggregatibacter actinomycetemcomitans serotype e str. SC1083</name>
    <dbReference type="NCBI Taxonomy" id="907488"/>
    <lineage>
        <taxon>Bacteria</taxon>
        <taxon>Pseudomonadati</taxon>
        <taxon>Pseudomonadota</taxon>
        <taxon>Gammaproteobacteria</taxon>
        <taxon>Pasteurellales</taxon>
        <taxon>Pasteurellaceae</taxon>
        <taxon>Aggregatibacter</taxon>
    </lineage>
</organism>
<evidence type="ECO:0000256" key="4">
    <source>
        <dbReference type="ARBA" id="ARBA00022984"/>
    </source>
</evidence>
<dbReference type="PROSITE" id="PS00923">
    <property type="entry name" value="ASP_GLU_RACEMASE_1"/>
    <property type="match status" value="1"/>
</dbReference>
<dbReference type="Gene3D" id="3.40.50.1860">
    <property type="match status" value="2"/>
</dbReference>
<comment type="pathway">
    <text evidence="7">Cell wall biogenesis; peptidoglycan biosynthesis.</text>
</comment>
<keyword evidence="3 7" id="KW-0133">Cell shape</keyword>
<evidence type="ECO:0000256" key="6">
    <source>
        <dbReference type="ARBA" id="ARBA00023316"/>
    </source>
</evidence>